<name>A0AAD5NRE2_ACENE</name>
<comment type="caution">
    <text evidence="2">The sequence shown here is derived from an EMBL/GenBank/DDBJ whole genome shotgun (WGS) entry which is preliminary data.</text>
</comment>
<dbReference type="AlphaFoldDB" id="A0AAD5NRE2"/>
<organism evidence="2 3">
    <name type="scientific">Acer negundo</name>
    <name type="common">Box elder</name>
    <dbReference type="NCBI Taxonomy" id="4023"/>
    <lineage>
        <taxon>Eukaryota</taxon>
        <taxon>Viridiplantae</taxon>
        <taxon>Streptophyta</taxon>
        <taxon>Embryophyta</taxon>
        <taxon>Tracheophyta</taxon>
        <taxon>Spermatophyta</taxon>
        <taxon>Magnoliopsida</taxon>
        <taxon>eudicotyledons</taxon>
        <taxon>Gunneridae</taxon>
        <taxon>Pentapetalae</taxon>
        <taxon>rosids</taxon>
        <taxon>malvids</taxon>
        <taxon>Sapindales</taxon>
        <taxon>Sapindaceae</taxon>
        <taxon>Hippocastanoideae</taxon>
        <taxon>Acereae</taxon>
        <taxon>Acer</taxon>
    </lineage>
</organism>
<proteinExistence type="predicted"/>
<keyword evidence="3" id="KW-1185">Reference proteome</keyword>
<dbReference type="EMBL" id="JAJSOW010000102">
    <property type="protein sequence ID" value="KAI9177309.1"/>
    <property type="molecule type" value="Genomic_DNA"/>
</dbReference>
<accession>A0AAD5NRE2</accession>
<gene>
    <name evidence="2" type="ORF">LWI28_013538</name>
</gene>
<reference evidence="2" key="2">
    <citation type="submission" date="2023-02" db="EMBL/GenBank/DDBJ databases">
        <authorList>
            <person name="Swenson N.G."/>
            <person name="Wegrzyn J.L."/>
            <person name="Mcevoy S.L."/>
        </authorList>
    </citation>
    <scope>NUCLEOTIDE SEQUENCE</scope>
    <source>
        <strain evidence="2">91603</strain>
        <tissue evidence="2">Leaf</tissue>
    </source>
</reference>
<dbReference type="Pfam" id="PF00891">
    <property type="entry name" value="Methyltransf_2"/>
    <property type="match status" value="1"/>
</dbReference>
<dbReference type="GO" id="GO:0008171">
    <property type="term" value="F:O-methyltransferase activity"/>
    <property type="evidence" value="ECO:0007669"/>
    <property type="project" value="InterPro"/>
</dbReference>
<dbReference type="Gene3D" id="3.40.50.150">
    <property type="entry name" value="Vaccinia Virus protein VP39"/>
    <property type="match status" value="1"/>
</dbReference>
<dbReference type="InterPro" id="IPR029063">
    <property type="entry name" value="SAM-dependent_MTases_sf"/>
</dbReference>
<protein>
    <recommendedName>
        <fullName evidence="1">O-methyltransferase C-terminal domain-containing protein</fullName>
    </recommendedName>
</protein>
<evidence type="ECO:0000259" key="1">
    <source>
        <dbReference type="Pfam" id="PF00891"/>
    </source>
</evidence>
<evidence type="ECO:0000313" key="2">
    <source>
        <dbReference type="EMBL" id="KAI9177309.1"/>
    </source>
</evidence>
<dbReference type="Proteomes" id="UP001064489">
    <property type="component" value="Chromosome 5"/>
</dbReference>
<reference evidence="2" key="1">
    <citation type="journal article" date="2022" name="Plant J.">
        <title>Strategies of tolerance reflected in two North American maple genomes.</title>
        <authorList>
            <person name="McEvoy S.L."/>
            <person name="Sezen U.U."/>
            <person name="Trouern-Trend A."/>
            <person name="McMahon S.M."/>
            <person name="Schaberg P.G."/>
            <person name="Yang J."/>
            <person name="Wegrzyn J.L."/>
            <person name="Swenson N.G."/>
        </authorList>
    </citation>
    <scope>NUCLEOTIDE SEQUENCE</scope>
    <source>
        <strain evidence="2">91603</strain>
    </source>
</reference>
<dbReference type="InterPro" id="IPR001077">
    <property type="entry name" value="COMT_C"/>
</dbReference>
<evidence type="ECO:0000313" key="3">
    <source>
        <dbReference type="Proteomes" id="UP001064489"/>
    </source>
</evidence>
<feature type="domain" description="O-methyltransferase C-terminal" evidence="1">
    <location>
        <begin position="2"/>
        <end position="51"/>
    </location>
</feature>
<sequence length="129" mass="13302">MFNDGMACAVMIIARAIMTGYKDGFGCIGPLIDLGGGTGTMVAEIVKSHPIRTSKQPILICHIAISSRCTNGYTMTVEEWLGVAAEADYVSCAAVNGVKGTWSTSACGDVEESMDGGKSGGSTTEKGVN</sequence>